<comment type="caution">
    <text evidence="2">The sequence shown here is derived from an EMBL/GenBank/DDBJ whole genome shotgun (WGS) entry which is preliminary data.</text>
</comment>
<gene>
    <name evidence="2" type="ORF">DW929_03810</name>
</gene>
<evidence type="ECO:0000313" key="3">
    <source>
        <dbReference type="Proteomes" id="UP000284598"/>
    </source>
</evidence>
<feature type="transmembrane region" description="Helical" evidence="1">
    <location>
        <begin position="24"/>
        <end position="46"/>
    </location>
</feature>
<dbReference type="AlphaFoldDB" id="A0A413S3J1"/>
<keyword evidence="1" id="KW-0812">Transmembrane</keyword>
<proteinExistence type="predicted"/>
<dbReference type="EMBL" id="QSFO01000003">
    <property type="protein sequence ID" value="RHA56221.1"/>
    <property type="molecule type" value="Genomic_DNA"/>
</dbReference>
<dbReference type="RefSeq" id="WP_118024942.1">
    <property type="nucleotide sequence ID" value="NZ_QSFO01000003.1"/>
</dbReference>
<evidence type="ECO:0000313" key="2">
    <source>
        <dbReference type="EMBL" id="RHA56221.1"/>
    </source>
</evidence>
<protein>
    <submittedName>
        <fullName evidence="2">Uncharacterized protein</fullName>
    </submittedName>
</protein>
<reference evidence="2 3" key="1">
    <citation type="submission" date="2018-08" db="EMBL/GenBank/DDBJ databases">
        <title>A genome reference for cultivated species of the human gut microbiota.</title>
        <authorList>
            <person name="Zou Y."/>
            <person name="Xue W."/>
            <person name="Luo G."/>
        </authorList>
    </citation>
    <scope>NUCLEOTIDE SEQUENCE [LARGE SCALE GENOMIC DNA]</scope>
    <source>
        <strain evidence="2 3">AM43-2</strain>
    </source>
</reference>
<accession>A0A413S3J1</accession>
<dbReference type="Proteomes" id="UP000284598">
    <property type="component" value="Unassembled WGS sequence"/>
</dbReference>
<sequence length="118" mass="14004">MIVFVILTIFFLFINRRLMKKEKYYVPIIIFVLSIIIVGISAFQIVTRENKEQHYEIQTMDNNTVINNSNEYTDVKDTVITDKSYFELDLLRDFAIMNISTVLCIGDIIWNKKRKEDN</sequence>
<name>A0A413S3J1_9FIRM</name>
<evidence type="ECO:0000256" key="1">
    <source>
        <dbReference type="SAM" id="Phobius"/>
    </source>
</evidence>
<keyword evidence="1" id="KW-0472">Membrane</keyword>
<organism evidence="2 3">
    <name type="scientific">Eubacterium ventriosum</name>
    <dbReference type="NCBI Taxonomy" id="39496"/>
    <lineage>
        <taxon>Bacteria</taxon>
        <taxon>Bacillati</taxon>
        <taxon>Bacillota</taxon>
        <taxon>Clostridia</taxon>
        <taxon>Eubacteriales</taxon>
        <taxon>Eubacteriaceae</taxon>
        <taxon>Eubacterium</taxon>
    </lineage>
</organism>
<keyword evidence="1" id="KW-1133">Transmembrane helix</keyword>